<dbReference type="Proteomes" id="UP001589788">
    <property type="component" value="Unassembled WGS sequence"/>
</dbReference>
<dbReference type="InterPro" id="IPR027417">
    <property type="entry name" value="P-loop_NTPase"/>
</dbReference>
<proteinExistence type="inferred from homology"/>
<dbReference type="Gene3D" id="3.40.50.300">
    <property type="entry name" value="P-loop containing nucleotide triphosphate hydrolases"/>
    <property type="match status" value="1"/>
</dbReference>
<dbReference type="CDD" id="cd03220">
    <property type="entry name" value="ABC_KpsT_Wzt"/>
    <property type="match status" value="1"/>
</dbReference>
<dbReference type="GO" id="GO:0005524">
    <property type="term" value="F:ATP binding"/>
    <property type="evidence" value="ECO:0007669"/>
    <property type="project" value="UniProtKB-KW"/>
</dbReference>
<evidence type="ECO:0000256" key="5">
    <source>
        <dbReference type="SAM" id="MobiDB-lite"/>
    </source>
</evidence>
<dbReference type="Pfam" id="PF00005">
    <property type="entry name" value="ABC_tran"/>
    <property type="match status" value="1"/>
</dbReference>
<keyword evidence="2" id="KW-0813">Transport</keyword>
<comment type="caution">
    <text evidence="7">The sequence shown here is derived from an EMBL/GenBank/DDBJ whole genome shotgun (WGS) entry which is preliminary data.</text>
</comment>
<name>A0ABV6C379_9ACTN</name>
<feature type="domain" description="ABC transporter" evidence="6">
    <location>
        <begin position="27"/>
        <end position="247"/>
    </location>
</feature>
<keyword evidence="4 7" id="KW-0067">ATP-binding</keyword>
<dbReference type="InterPro" id="IPR029439">
    <property type="entry name" value="Wzt_C"/>
</dbReference>
<organism evidence="7 8">
    <name type="scientific">Aciditerrimonas ferrireducens</name>
    <dbReference type="NCBI Taxonomy" id="667306"/>
    <lineage>
        <taxon>Bacteria</taxon>
        <taxon>Bacillati</taxon>
        <taxon>Actinomycetota</taxon>
        <taxon>Acidimicrobiia</taxon>
        <taxon>Acidimicrobiales</taxon>
        <taxon>Acidimicrobiaceae</taxon>
        <taxon>Aciditerrimonas</taxon>
    </lineage>
</organism>
<dbReference type="EMBL" id="JBHLYQ010000075">
    <property type="protein sequence ID" value="MFC0082156.1"/>
    <property type="molecule type" value="Genomic_DNA"/>
</dbReference>
<dbReference type="PANTHER" id="PTHR46743">
    <property type="entry name" value="TEICHOIC ACIDS EXPORT ATP-BINDING PROTEIN TAGH"/>
    <property type="match status" value="1"/>
</dbReference>
<dbReference type="Gene3D" id="2.70.50.60">
    <property type="entry name" value="abc- transporter (atp binding component) like domain"/>
    <property type="match status" value="1"/>
</dbReference>
<evidence type="ECO:0000313" key="8">
    <source>
        <dbReference type="Proteomes" id="UP001589788"/>
    </source>
</evidence>
<keyword evidence="3" id="KW-0547">Nucleotide-binding</keyword>
<dbReference type="SUPFAM" id="SSF52540">
    <property type="entry name" value="P-loop containing nucleoside triphosphate hydrolases"/>
    <property type="match status" value="1"/>
</dbReference>
<dbReference type="InterPro" id="IPR003439">
    <property type="entry name" value="ABC_transporter-like_ATP-bd"/>
</dbReference>
<keyword evidence="8" id="KW-1185">Reference proteome</keyword>
<dbReference type="PROSITE" id="PS50893">
    <property type="entry name" value="ABC_TRANSPORTER_2"/>
    <property type="match status" value="1"/>
</dbReference>
<feature type="region of interest" description="Disordered" evidence="5">
    <location>
        <begin position="253"/>
        <end position="299"/>
    </location>
</feature>
<dbReference type="InterPro" id="IPR003593">
    <property type="entry name" value="AAA+_ATPase"/>
</dbReference>
<dbReference type="PANTHER" id="PTHR46743:SF2">
    <property type="entry name" value="TEICHOIC ACIDS EXPORT ATP-BINDING PROTEIN TAGH"/>
    <property type="match status" value="1"/>
</dbReference>
<dbReference type="InterPro" id="IPR015860">
    <property type="entry name" value="ABC_transpr_TagH-like"/>
</dbReference>
<evidence type="ECO:0000256" key="4">
    <source>
        <dbReference type="ARBA" id="ARBA00022840"/>
    </source>
</evidence>
<evidence type="ECO:0000259" key="6">
    <source>
        <dbReference type="PROSITE" id="PS50893"/>
    </source>
</evidence>
<evidence type="ECO:0000256" key="2">
    <source>
        <dbReference type="ARBA" id="ARBA00022448"/>
    </source>
</evidence>
<protein>
    <submittedName>
        <fullName evidence="7">ABC transporter ATP-binding protein</fullName>
    </submittedName>
</protein>
<evidence type="ECO:0000313" key="7">
    <source>
        <dbReference type="EMBL" id="MFC0082156.1"/>
    </source>
</evidence>
<dbReference type="Pfam" id="PF14524">
    <property type="entry name" value="Wzt_C"/>
    <property type="match status" value="1"/>
</dbReference>
<dbReference type="CDD" id="cd10147">
    <property type="entry name" value="Wzt_C-like"/>
    <property type="match status" value="1"/>
</dbReference>
<dbReference type="SMART" id="SM00382">
    <property type="entry name" value="AAA"/>
    <property type="match status" value="1"/>
</dbReference>
<gene>
    <name evidence="7" type="ORF">ACFFRE_08345</name>
</gene>
<dbReference type="InterPro" id="IPR050683">
    <property type="entry name" value="Bact_Polysacc_Export_ATP-bd"/>
</dbReference>
<feature type="compositionally biased region" description="Low complexity" evidence="5">
    <location>
        <begin position="254"/>
        <end position="290"/>
    </location>
</feature>
<comment type="similarity">
    <text evidence="1">Belongs to the ABC transporter superfamily.</text>
</comment>
<reference evidence="7 8" key="1">
    <citation type="submission" date="2024-09" db="EMBL/GenBank/DDBJ databases">
        <authorList>
            <person name="Sun Q."/>
            <person name="Mori K."/>
        </authorList>
    </citation>
    <scope>NUCLEOTIDE SEQUENCE [LARGE SCALE GENOMIC DNA]</scope>
    <source>
        <strain evidence="7 8">JCM 15389</strain>
    </source>
</reference>
<dbReference type="RefSeq" id="WP_377789623.1">
    <property type="nucleotide sequence ID" value="NZ_JBHLYQ010000075.1"/>
</dbReference>
<accession>A0ABV6C379</accession>
<evidence type="ECO:0000256" key="1">
    <source>
        <dbReference type="ARBA" id="ARBA00005417"/>
    </source>
</evidence>
<sequence>MGDTVVSVEQVSKRFRLYHEKYTSLKERVIHAGRVPYEDLWALRDVSFEVHEGETVGILGRNGSGKSTLLKCICGVLQPTSGRVVVRGKLSGLLELGAGFQQELSGRDNIYLNGSMLGMSKREIDRVFDDIVAFAELEQFIDNQVKFYSSGMYVRLGFAVAVNVDPDILVVDEVLAVGDERFQRKCMERIRQFQEEGRTILFVSHSPDQVRAICDRGVVLHNGAMVGLGAPGEMVRIFRETLLAADGPLRAEEAPAAGSAGAEPVGVPGGAAPEEAEPGPEAAPSAPAPASDGVEAGSTLRLGGPVRIREVQVRQPGAEDKPYLVTGGPLSVQVFYEAGEPVDGAVVSVEVRDANDGLLLRTDTAILDKPLDLPPGRGVVEVRFASFPFLDGTYTVSAGIANRLGGRLYDWREPACQFEVMYPGRGSGMVALPAEVLLEIEEQAGGPAAVAGAEAR</sequence>
<evidence type="ECO:0000256" key="3">
    <source>
        <dbReference type="ARBA" id="ARBA00022741"/>
    </source>
</evidence>